<dbReference type="InterPro" id="IPR001680">
    <property type="entry name" value="WD40_rpt"/>
</dbReference>
<dbReference type="PROSITE" id="PS00678">
    <property type="entry name" value="WD_REPEATS_1"/>
    <property type="match status" value="2"/>
</dbReference>
<feature type="repeat" description="WD" evidence="3">
    <location>
        <begin position="243"/>
        <end position="276"/>
    </location>
</feature>
<evidence type="ECO:0000256" key="2">
    <source>
        <dbReference type="ARBA" id="ARBA00022737"/>
    </source>
</evidence>
<keyword evidence="1 3" id="KW-0853">WD repeat</keyword>
<keyword evidence="5" id="KW-1185">Reference proteome</keyword>
<dbReference type="PROSITE" id="PS50294">
    <property type="entry name" value="WD_REPEATS_REGION"/>
    <property type="match status" value="3"/>
</dbReference>
<evidence type="ECO:0000256" key="1">
    <source>
        <dbReference type="ARBA" id="ARBA00022574"/>
    </source>
</evidence>
<keyword evidence="2" id="KW-0677">Repeat</keyword>
<dbReference type="Proteomes" id="UP000053820">
    <property type="component" value="Unassembled WGS sequence"/>
</dbReference>
<feature type="repeat" description="WD" evidence="3">
    <location>
        <begin position="200"/>
        <end position="241"/>
    </location>
</feature>
<dbReference type="InterPro" id="IPR015943">
    <property type="entry name" value="WD40/YVTN_repeat-like_dom_sf"/>
</dbReference>
<dbReference type="HOGENOM" id="CLU_562665_0_0_1"/>
<dbReference type="PROSITE" id="PS50082">
    <property type="entry name" value="WD_REPEATS_2"/>
    <property type="match status" value="4"/>
</dbReference>
<proteinExistence type="predicted"/>
<feature type="repeat" description="WD" evidence="3">
    <location>
        <begin position="286"/>
        <end position="328"/>
    </location>
</feature>
<dbReference type="EMBL" id="KN839865">
    <property type="protein sequence ID" value="KIJ61142.1"/>
    <property type="molecule type" value="Genomic_DNA"/>
</dbReference>
<dbReference type="PANTHER" id="PTHR19848:SF8">
    <property type="entry name" value="F-BOX AND WD REPEAT DOMAIN CONTAINING 7"/>
    <property type="match status" value="1"/>
</dbReference>
<dbReference type="OrthoDB" id="10264588at2759"/>
<dbReference type="InterPro" id="IPR036322">
    <property type="entry name" value="WD40_repeat_dom_sf"/>
</dbReference>
<dbReference type="AlphaFoldDB" id="A0A0C9WBV6"/>
<dbReference type="Gene3D" id="2.130.10.10">
    <property type="entry name" value="YVTN repeat-like/Quinoprotein amine dehydrogenase"/>
    <property type="match status" value="2"/>
</dbReference>
<feature type="repeat" description="WD" evidence="3">
    <location>
        <begin position="110"/>
        <end position="142"/>
    </location>
</feature>
<dbReference type="PANTHER" id="PTHR19848">
    <property type="entry name" value="WD40 REPEAT PROTEIN"/>
    <property type="match status" value="1"/>
</dbReference>
<dbReference type="SUPFAM" id="SSF50978">
    <property type="entry name" value="WD40 repeat-like"/>
    <property type="match status" value="1"/>
</dbReference>
<name>A0A0C9WBV6_9AGAM</name>
<organism evidence="4 5">
    <name type="scientific">Hydnomerulius pinastri MD-312</name>
    <dbReference type="NCBI Taxonomy" id="994086"/>
    <lineage>
        <taxon>Eukaryota</taxon>
        <taxon>Fungi</taxon>
        <taxon>Dikarya</taxon>
        <taxon>Basidiomycota</taxon>
        <taxon>Agaricomycotina</taxon>
        <taxon>Agaricomycetes</taxon>
        <taxon>Agaricomycetidae</taxon>
        <taxon>Boletales</taxon>
        <taxon>Boletales incertae sedis</taxon>
        <taxon>Leucogyrophana</taxon>
    </lineage>
</organism>
<dbReference type="PRINTS" id="PR00320">
    <property type="entry name" value="GPROTEINBRPT"/>
</dbReference>
<evidence type="ECO:0000313" key="4">
    <source>
        <dbReference type="EMBL" id="KIJ61142.1"/>
    </source>
</evidence>
<dbReference type="InterPro" id="IPR019775">
    <property type="entry name" value="WD40_repeat_CS"/>
</dbReference>
<reference evidence="4 5" key="1">
    <citation type="submission" date="2014-04" db="EMBL/GenBank/DDBJ databases">
        <title>Evolutionary Origins and Diversification of the Mycorrhizal Mutualists.</title>
        <authorList>
            <consortium name="DOE Joint Genome Institute"/>
            <consortium name="Mycorrhizal Genomics Consortium"/>
            <person name="Kohler A."/>
            <person name="Kuo A."/>
            <person name="Nagy L.G."/>
            <person name="Floudas D."/>
            <person name="Copeland A."/>
            <person name="Barry K.W."/>
            <person name="Cichocki N."/>
            <person name="Veneault-Fourrey C."/>
            <person name="LaButti K."/>
            <person name="Lindquist E.A."/>
            <person name="Lipzen A."/>
            <person name="Lundell T."/>
            <person name="Morin E."/>
            <person name="Murat C."/>
            <person name="Riley R."/>
            <person name="Ohm R."/>
            <person name="Sun H."/>
            <person name="Tunlid A."/>
            <person name="Henrissat B."/>
            <person name="Grigoriev I.V."/>
            <person name="Hibbett D.S."/>
            <person name="Martin F."/>
        </authorList>
    </citation>
    <scope>NUCLEOTIDE SEQUENCE [LARGE SCALE GENOMIC DNA]</scope>
    <source>
        <strain evidence="4 5">MD-312</strain>
    </source>
</reference>
<dbReference type="SMART" id="SM00320">
    <property type="entry name" value="WD40"/>
    <property type="match status" value="6"/>
</dbReference>
<protein>
    <recommendedName>
        <fullName evidence="6">WD40 repeat-like protein</fullName>
    </recommendedName>
</protein>
<evidence type="ECO:0000256" key="3">
    <source>
        <dbReference type="PROSITE-ProRule" id="PRU00221"/>
    </source>
</evidence>
<sequence>MTLNPIPERQPVPAIHARAKLSDHCRPVVKASFYNTGGLIQLLSASEHSAILAHDLNWSKTRVEPTPIAPDDGRVLTAFAISNAGLMASCGNSSLLRISNMAKQETIAISSVHPAPITHIDFSAGGDKMATASVDGTVIIWEDLPQMRDCSRIVMSLDTEIFCLKFSPEGNKLAVSTEADIHVYDPGNSSYSEHPVYTIQNAHKLAIMALAWCRDGRRLFSGSCDRKIRMWDVESKEAVGQPFCGHFDAVYSLSLSPNGRVLASASQDATVRLWDICADPHQEIISIKHSHAVRCVEFSPALDTSLIAATAHNIVMLWDASELELLKRPAAEDDDRSDDFLDQPAFPPATLNGVHRNFRKESQMGYASLVDLLAIRDEFEEFNSKASRKAPWSSAKRVRIIERGVKLTSPVRIAAARMFSVARKATPKQYSPISQVEDCAPGDSSRHTRNNLGGWRTILSALQRVWTRLHNHPQAGRNQAISTVD</sequence>
<accession>A0A0C9WBV6</accession>
<evidence type="ECO:0000313" key="5">
    <source>
        <dbReference type="Proteomes" id="UP000053820"/>
    </source>
</evidence>
<evidence type="ECO:0008006" key="6">
    <source>
        <dbReference type="Google" id="ProtNLM"/>
    </source>
</evidence>
<gene>
    <name evidence="4" type="ORF">HYDPIDRAFT_31651</name>
</gene>
<dbReference type="Pfam" id="PF00400">
    <property type="entry name" value="WD40"/>
    <property type="match status" value="3"/>
</dbReference>
<dbReference type="InterPro" id="IPR020472">
    <property type="entry name" value="WD40_PAC1"/>
</dbReference>